<keyword evidence="2" id="KW-1185">Reference proteome</keyword>
<name>A0AAD4W658_PRUDU</name>
<comment type="caution">
    <text evidence="1">The sequence shown here is derived from an EMBL/GenBank/DDBJ whole genome shotgun (WGS) entry which is preliminary data.</text>
</comment>
<sequence length="68" mass="7642">MQSRFALTSMHAKGLSSITQCYQPCSEGHSLVLACESSFLCHAELALLDWKRNKRNQCNYLKVLPAVI</sequence>
<evidence type="ECO:0000313" key="2">
    <source>
        <dbReference type="Proteomes" id="UP001054821"/>
    </source>
</evidence>
<dbReference type="AlphaFoldDB" id="A0AAD4W658"/>
<dbReference type="Proteomes" id="UP001054821">
    <property type="component" value="Chromosome 3"/>
</dbReference>
<accession>A0AAD4W658</accession>
<organism evidence="1 2">
    <name type="scientific">Prunus dulcis</name>
    <name type="common">Almond</name>
    <name type="synonym">Amygdalus dulcis</name>
    <dbReference type="NCBI Taxonomy" id="3755"/>
    <lineage>
        <taxon>Eukaryota</taxon>
        <taxon>Viridiplantae</taxon>
        <taxon>Streptophyta</taxon>
        <taxon>Embryophyta</taxon>
        <taxon>Tracheophyta</taxon>
        <taxon>Spermatophyta</taxon>
        <taxon>Magnoliopsida</taxon>
        <taxon>eudicotyledons</taxon>
        <taxon>Gunneridae</taxon>
        <taxon>Pentapetalae</taxon>
        <taxon>rosids</taxon>
        <taxon>fabids</taxon>
        <taxon>Rosales</taxon>
        <taxon>Rosaceae</taxon>
        <taxon>Amygdaloideae</taxon>
        <taxon>Amygdaleae</taxon>
        <taxon>Prunus</taxon>
    </lineage>
</organism>
<reference evidence="1 2" key="1">
    <citation type="journal article" date="2022" name="G3 (Bethesda)">
        <title>Whole-genome sequence and methylome profiling of the almond [Prunus dulcis (Mill.) D.A. Webb] cultivar 'Nonpareil'.</title>
        <authorList>
            <person name="D'Amico-Willman K.M."/>
            <person name="Ouma W.Z."/>
            <person name="Meulia T."/>
            <person name="Sideli G.M."/>
            <person name="Gradziel T.M."/>
            <person name="Fresnedo-Ramirez J."/>
        </authorList>
    </citation>
    <scope>NUCLEOTIDE SEQUENCE [LARGE SCALE GENOMIC DNA]</scope>
    <source>
        <strain evidence="1">Clone GOH B32 T37-40</strain>
    </source>
</reference>
<proteinExistence type="predicted"/>
<evidence type="ECO:0000313" key="1">
    <source>
        <dbReference type="EMBL" id="KAI5337286.1"/>
    </source>
</evidence>
<gene>
    <name evidence="1" type="ORF">L3X38_016557</name>
</gene>
<protein>
    <submittedName>
        <fullName evidence="1">Uncharacterized protein</fullName>
    </submittedName>
</protein>
<dbReference type="EMBL" id="JAJFAZ020000003">
    <property type="protein sequence ID" value="KAI5337286.1"/>
    <property type="molecule type" value="Genomic_DNA"/>
</dbReference>